<sequence>MKKDMIAFITVWIKGIIFVVLFASFLELLLPNNSMQRFVRVIMGLFIMLAILNPIIGVIEHQLTADQLPVLATRVDSNLATVDVLHATNNVAEKRDQLARDLYVKDLSRQIRATVMAVDGVADAKVLVAIEPGDTPQTSKGMGKLKNVVVYIEPGITANERKISKVTVGVSTPEAAPEAKKLSAVVVDKVTRVVTELYQLRSSQVEVRWMN</sequence>
<evidence type="ECO:0000256" key="1">
    <source>
        <dbReference type="SAM" id="Phobius"/>
    </source>
</evidence>
<dbReference type="NCBIfam" id="TIGR02896">
    <property type="entry name" value="spore_III_AF"/>
    <property type="match status" value="1"/>
</dbReference>
<evidence type="ECO:0000313" key="2">
    <source>
        <dbReference type="EMBL" id="XFO66642.1"/>
    </source>
</evidence>
<gene>
    <name evidence="2" type="ORF">SPSIL_028010</name>
</gene>
<dbReference type="Pfam" id="PF09581">
    <property type="entry name" value="Spore_III_AF"/>
    <property type="match status" value="1"/>
</dbReference>
<feature type="transmembrane region" description="Helical" evidence="1">
    <location>
        <begin position="38"/>
        <end position="59"/>
    </location>
</feature>
<keyword evidence="3" id="KW-1185">Reference proteome</keyword>
<name>A0ABZ3IMD5_9FIRM</name>
<evidence type="ECO:0000313" key="3">
    <source>
        <dbReference type="Proteomes" id="UP000216752"/>
    </source>
</evidence>
<evidence type="ECO:0008006" key="4">
    <source>
        <dbReference type="Google" id="ProtNLM"/>
    </source>
</evidence>
<proteinExistence type="predicted"/>
<accession>A0ABZ3IMD5</accession>
<reference evidence="2" key="1">
    <citation type="submission" date="2024-05" db="EMBL/GenBank/DDBJ databases">
        <title>Isolation and characterization of Sporomusa carbonis sp. nov., a carboxydotrophic hydrogenogen in the genus of Sporomusa isolated from a charcoal burning pile.</title>
        <authorList>
            <person name="Boeer T."/>
            <person name="Rosenbaum F."/>
            <person name="Eysell L."/>
            <person name="Mueller V."/>
            <person name="Daniel R."/>
            <person name="Poehlein A."/>
        </authorList>
    </citation>
    <scope>NUCLEOTIDE SEQUENCE [LARGE SCALE GENOMIC DNA]</scope>
    <source>
        <strain evidence="2">DSM 10669</strain>
    </source>
</reference>
<keyword evidence="1" id="KW-0472">Membrane</keyword>
<keyword evidence="1" id="KW-1133">Transmembrane helix</keyword>
<protein>
    <recommendedName>
        <fullName evidence="4">Stage III sporulation protein AF</fullName>
    </recommendedName>
</protein>
<dbReference type="InterPro" id="IPR014245">
    <property type="entry name" value="Spore_III_AF"/>
</dbReference>
<keyword evidence="1" id="KW-0812">Transmembrane</keyword>
<dbReference type="EMBL" id="CP155573">
    <property type="protein sequence ID" value="XFO66642.1"/>
    <property type="molecule type" value="Genomic_DNA"/>
</dbReference>
<organism evidence="2 3">
    <name type="scientific">Sporomusa silvacetica DSM 10669</name>
    <dbReference type="NCBI Taxonomy" id="1123289"/>
    <lineage>
        <taxon>Bacteria</taxon>
        <taxon>Bacillati</taxon>
        <taxon>Bacillota</taxon>
        <taxon>Negativicutes</taxon>
        <taxon>Selenomonadales</taxon>
        <taxon>Sporomusaceae</taxon>
        <taxon>Sporomusa</taxon>
    </lineage>
</organism>
<feature type="transmembrane region" description="Helical" evidence="1">
    <location>
        <begin position="6"/>
        <end position="26"/>
    </location>
</feature>
<dbReference type="Proteomes" id="UP000216752">
    <property type="component" value="Chromosome"/>
</dbReference>